<accession>A0A859FA03</accession>
<reference evidence="3" key="1">
    <citation type="submission" date="2019-07" db="EMBL/GenBank/DDBJ databases">
        <title>Bacillus alkalisoli sp. nov. isolated from saline soil.</title>
        <authorList>
            <person name="Sun J.-Q."/>
            <person name="Xu L."/>
        </authorList>
    </citation>
    <scope>NUCLEOTIDE SEQUENCE [LARGE SCALE GENOMIC DNA]</scope>
    <source>
        <strain evidence="3">M4U3P1</strain>
    </source>
</reference>
<dbReference type="InterPro" id="IPR036264">
    <property type="entry name" value="Bact_exopeptidase_dim_dom"/>
</dbReference>
<proteinExistence type="predicted"/>
<dbReference type="AlphaFoldDB" id="A0A859FA03"/>
<dbReference type="GO" id="GO:0046657">
    <property type="term" value="P:folic acid catabolic process"/>
    <property type="evidence" value="ECO:0007669"/>
    <property type="project" value="TreeGrafter"/>
</dbReference>
<dbReference type="PANTHER" id="PTHR30575:SF0">
    <property type="entry name" value="XAA-ARG DIPEPTIDASE"/>
    <property type="match status" value="1"/>
</dbReference>
<dbReference type="InterPro" id="IPR017439">
    <property type="entry name" value="Amidohydrolase"/>
</dbReference>
<dbReference type="FunFam" id="3.30.70.360:FF:000004">
    <property type="entry name" value="Peptidase M20 domain-containing protein 2"/>
    <property type="match status" value="1"/>
</dbReference>
<dbReference type="EMBL" id="CP041372">
    <property type="protein sequence ID" value="QKS69999.1"/>
    <property type="molecule type" value="Genomic_DNA"/>
</dbReference>
<dbReference type="SUPFAM" id="SSF53187">
    <property type="entry name" value="Zn-dependent exopeptidases"/>
    <property type="match status" value="1"/>
</dbReference>
<dbReference type="GO" id="GO:0005737">
    <property type="term" value="C:cytoplasm"/>
    <property type="evidence" value="ECO:0007669"/>
    <property type="project" value="TreeGrafter"/>
</dbReference>
<evidence type="ECO:0000313" key="3">
    <source>
        <dbReference type="Proteomes" id="UP000318138"/>
    </source>
</evidence>
<dbReference type="InterPro" id="IPR052030">
    <property type="entry name" value="Peptidase_M20/M20A_hydrolases"/>
</dbReference>
<dbReference type="CDD" id="cd03887">
    <property type="entry name" value="M20_Acy1L2"/>
    <property type="match status" value="1"/>
</dbReference>
<dbReference type="PANTHER" id="PTHR30575">
    <property type="entry name" value="PEPTIDASE M20"/>
    <property type="match status" value="1"/>
</dbReference>
<evidence type="ECO:0000259" key="1">
    <source>
        <dbReference type="Pfam" id="PF07687"/>
    </source>
</evidence>
<dbReference type="GO" id="GO:0071713">
    <property type="term" value="F:para-aminobenzoyl-glutamate hydrolase activity"/>
    <property type="evidence" value="ECO:0007669"/>
    <property type="project" value="TreeGrafter"/>
</dbReference>
<dbReference type="NCBIfam" id="TIGR01891">
    <property type="entry name" value="amidohydrolases"/>
    <property type="match status" value="1"/>
</dbReference>
<sequence>MAIRDELKARIDQKKDTYIEAAKRIHGYSEIGNEEVQSAAELVTLLKDASFDVETSIAGHETGFIGKKSSSKPGRNIVFLAEYDALPGLGHACGHNIIGTTSVAAAIALADDLEQTGGTVYVYGTPAEEGGPNGSAKASFVKAGLFDEIDAALMIHPSRETGTTGATLAVDPLEFHFTGRAAHAAGSPEEGINALDGVLQLFSGINALRQQLASTIRIHGIITHGGDAPNIIPDYAAARFFIRATTWEEVVKTSEKVQQIARGAALQTGAEVDIKRFQNEIHEFVRNRQKATV</sequence>
<evidence type="ECO:0000313" key="2">
    <source>
        <dbReference type="EMBL" id="QKS69999.1"/>
    </source>
</evidence>
<dbReference type="GO" id="GO:0016805">
    <property type="term" value="F:dipeptidase activity"/>
    <property type="evidence" value="ECO:0007669"/>
    <property type="project" value="TreeGrafter"/>
</dbReference>
<gene>
    <name evidence="2" type="ORF">FLK61_24815</name>
</gene>
<protein>
    <submittedName>
        <fullName evidence="2">M20 family metallopeptidase</fullName>
    </submittedName>
</protein>
<dbReference type="Gene3D" id="3.40.630.10">
    <property type="entry name" value="Zn peptidases"/>
    <property type="match status" value="1"/>
</dbReference>
<organism evidence="2 3">
    <name type="scientific">Paenalkalicoccus suaedae</name>
    <dbReference type="NCBI Taxonomy" id="2592382"/>
    <lineage>
        <taxon>Bacteria</taxon>
        <taxon>Bacillati</taxon>
        <taxon>Bacillota</taxon>
        <taxon>Bacilli</taxon>
        <taxon>Bacillales</taxon>
        <taxon>Bacillaceae</taxon>
        <taxon>Paenalkalicoccus</taxon>
    </lineage>
</organism>
<dbReference type="Proteomes" id="UP000318138">
    <property type="component" value="Chromosome"/>
</dbReference>
<dbReference type="SUPFAM" id="SSF55031">
    <property type="entry name" value="Bacterial exopeptidase dimerisation domain"/>
    <property type="match status" value="1"/>
</dbReference>
<keyword evidence="3" id="KW-1185">Reference proteome</keyword>
<name>A0A859FA03_9BACI</name>
<dbReference type="InterPro" id="IPR011650">
    <property type="entry name" value="Peptidase_M20_dimer"/>
</dbReference>
<dbReference type="KEGG" id="psua:FLK61_24815"/>
<feature type="domain" description="Peptidase M20 dimerisation" evidence="1">
    <location>
        <begin position="175"/>
        <end position="265"/>
    </location>
</feature>
<dbReference type="Gene3D" id="3.30.70.360">
    <property type="match status" value="1"/>
</dbReference>
<dbReference type="Pfam" id="PF07687">
    <property type="entry name" value="M20_dimer"/>
    <property type="match status" value="1"/>
</dbReference>